<dbReference type="InterPro" id="IPR001763">
    <property type="entry name" value="Rhodanese-like_dom"/>
</dbReference>
<comment type="caution">
    <text evidence="4">The sequence shown here is derived from an EMBL/GenBank/DDBJ whole genome shotgun (WGS) entry which is preliminary data.</text>
</comment>
<dbReference type="PANTHER" id="PTHR11364">
    <property type="entry name" value="THIOSULFATE SULFERTANSFERASE"/>
    <property type="match status" value="1"/>
</dbReference>
<keyword evidence="1" id="KW-0808">Transferase</keyword>
<dbReference type="InterPro" id="IPR036873">
    <property type="entry name" value="Rhodanese-like_dom_sf"/>
</dbReference>
<keyword evidence="5" id="KW-1185">Reference proteome</keyword>
<feature type="domain" description="Rhodanese" evidence="3">
    <location>
        <begin position="4"/>
        <end position="31"/>
    </location>
</feature>
<name>A0ABQ9EX00_TEGGR</name>
<dbReference type="EMBL" id="JARBDR010000657">
    <property type="protein sequence ID" value="KAJ8308851.1"/>
    <property type="molecule type" value="Genomic_DNA"/>
</dbReference>
<dbReference type="PROSITE" id="PS50206">
    <property type="entry name" value="RHODANESE_3"/>
    <property type="match status" value="2"/>
</dbReference>
<dbReference type="PANTHER" id="PTHR11364:SF27">
    <property type="entry name" value="SULFURTRANSFERASE"/>
    <property type="match status" value="1"/>
</dbReference>
<dbReference type="SUPFAM" id="SSF52821">
    <property type="entry name" value="Rhodanese/Cell cycle control phosphatase"/>
    <property type="match status" value="2"/>
</dbReference>
<dbReference type="InterPro" id="IPR045078">
    <property type="entry name" value="TST/MPST-like"/>
</dbReference>
<gene>
    <name evidence="4" type="ORF">KUTeg_013725</name>
</gene>
<reference evidence="4 5" key="1">
    <citation type="submission" date="2022-12" db="EMBL/GenBank/DDBJ databases">
        <title>Chromosome-level genome of Tegillarca granosa.</title>
        <authorList>
            <person name="Kim J."/>
        </authorList>
    </citation>
    <scope>NUCLEOTIDE SEQUENCE [LARGE SCALE GENOMIC DNA]</scope>
    <source>
        <strain evidence="4">Teg-2019</strain>
        <tissue evidence="4">Adductor muscle</tissue>
    </source>
</reference>
<dbReference type="Pfam" id="PF00581">
    <property type="entry name" value="Rhodanese"/>
    <property type="match status" value="1"/>
</dbReference>
<evidence type="ECO:0000256" key="1">
    <source>
        <dbReference type="ARBA" id="ARBA00022679"/>
    </source>
</evidence>
<dbReference type="CDD" id="cd01449">
    <property type="entry name" value="TST_Repeat_2"/>
    <property type="match status" value="1"/>
</dbReference>
<keyword evidence="2" id="KW-0677">Repeat</keyword>
<proteinExistence type="predicted"/>
<dbReference type="Proteomes" id="UP001217089">
    <property type="component" value="Unassembled WGS sequence"/>
</dbReference>
<protein>
    <recommendedName>
        <fullName evidence="3">Rhodanese domain-containing protein</fullName>
    </recommendedName>
</protein>
<evidence type="ECO:0000259" key="3">
    <source>
        <dbReference type="PROSITE" id="PS50206"/>
    </source>
</evidence>
<dbReference type="SMART" id="SM00450">
    <property type="entry name" value="RHOD"/>
    <property type="match status" value="1"/>
</dbReference>
<evidence type="ECO:0000313" key="5">
    <source>
        <dbReference type="Proteomes" id="UP001217089"/>
    </source>
</evidence>
<organism evidence="4 5">
    <name type="scientific">Tegillarca granosa</name>
    <name type="common">Malaysian cockle</name>
    <name type="synonym">Anadara granosa</name>
    <dbReference type="NCBI Taxonomy" id="220873"/>
    <lineage>
        <taxon>Eukaryota</taxon>
        <taxon>Metazoa</taxon>
        <taxon>Spiralia</taxon>
        <taxon>Lophotrochozoa</taxon>
        <taxon>Mollusca</taxon>
        <taxon>Bivalvia</taxon>
        <taxon>Autobranchia</taxon>
        <taxon>Pteriomorphia</taxon>
        <taxon>Arcoida</taxon>
        <taxon>Arcoidea</taxon>
        <taxon>Arcidae</taxon>
        <taxon>Tegillarca</taxon>
    </lineage>
</organism>
<sequence length="172" mass="19021">MIGFALYGHKKISILDGGFMKWVEDGFQTSVEEIDIEKAGDFVAKIDQDLLFDFEMMKKNLEKKSHQMVDARGAKSFIGEEDIEGDIKHGHIPGARNIPFSDLFNEDGTFKSDHALKQLFDAANIDLGRPVVASCLTGMTACGLAAAMHVLGKEKVPVYYVWFLDGVASTCR</sequence>
<evidence type="ECO:0000256" key="2">
    <source>
        <dbReference type="ARBA" id="ARBA00022737"/>
    </source>
</evidence>
<evidence type="ECO:0000313" key="4">
    <source>
        <dbReference type="EMBL" id="KAJ8308851.1"/>
    </source>
</evidence>
<accession>A0ABQ9EX00</accession>
<dbReference type="Gene3D" id="3.40.250.10">
    <property type="entry name" value="Rhodanese-like domain"/>
    <property type="match status" value="1"/>
</dbReference>
<feature type="domain" description="Rhodanese" evidence="3">
    <location>
        <begin position="62"/>
        <end position="172"/>
    </location>
</feature>